<dbReference type="Proteomes" id="UP000800036">
    <property type="component" value="Unassembled WGS sequence"/>
</dbReference>
<organism evidence="1 2">
    <name type="scientific">Bimuria novae-zelandiae CBS 107.79</name>
    <dbReference type="NCBI Taxonomy" id="1447943"/>
    <lineage>
        <taxon>Eukaryota</taxon>
        <taxon>Fungi</taxon>
        <taxon>Dikarya</taxon>
        <taxon>Ascomycota</taxon>
        <taxon>Pezizomycotina</taxon>
        <taxon>Dothideomycetes</taxon>
        <taxon>Pleosporomycetidae</taxon>
        <taxon>Pleosporales</taxon>
        <taxon>Massarineae</taxon>
        <taxon>Didymosphaeriaceae</taxon>
        <taxon>Bimuria</taxon>
    </lineage>
</organism>
<name>A0A6A5UL11_9PLEO</name>
<dbReference type="AlphaFoldDB" id="A0A6A5UL11"/>
<gene>
    <name evidence="1" type="ORF">BU23DRAFT_334471</name>
</gene>
<evidence type="ECO:0000313" key="2">
    <source>
        <dbReference type="Proteomes" id="UP000800036"/>
    </source>
</evidence>
<proteinExistence type="predicted"/>
<protein>
    <submittedName>
        <fullName evidence="1">Uncharacterized protein</fullName>
    </submittedName>
</protein>
<dbReference type="EMBL" id="ML976753">
    <property type="protein sequence ID" value="KAF1965913.1"/>
    <property type="molecule type" value="Genomic_DNA"/>
</dbReference>
<accession>A0A6A5UL11</accession>
<evidence type="ECO:0000313" key="1">
    <source>
        <dbReference type="EMBL" id="KAF1965913.1"/>
    </source>
</evidence>
<reference evidence="1" key="1">
    <citation type="journal article" date="2020" name="Stud. Mycol.">
        <title>101 Dothideomycetes genomes: a test case for predicting lifestyles and emergence of pathogens.</title>
        <authorList>
            <person name="Haridas S."/>
            <person name="Albert R."/>
            <person name="Binder M."/>
            <person name="Bloem J."/>
            <person name="Labutti K."/>
            <person name="Salamov A."/>
            <person name="Andreopoulos B."/>
            <person name="Baker S."/>
            <person name="Barry K."/>
            <person name="Bills G."/>
            <person name="Bluhm B."/>
            <person name="Cannon C."/>
            <person name="Castanera R."/>
            <person name="Culley D."/>
            <person name="Daum C."/>
            <person name="Ezra D."/>
            <person name="Gonzalez J."/>
            <person name="Henrissat B."/>
            <person name="Kuo A."/>
            <person name="Liang C."/>
            <person name="Lipzen A."/>
            <person name="Lutzoni F."/>
            <person name="Magnuson J."/>
            <person name="Mondo S."/>
            <person name="Nolan M."/>
            <person name="Ohm R."/>
            <person name="Pangilinan J."/>
            <person name="Park H.-J."/>
            <person name="Ramirez L."/>
            <person name="Alfaro M."/>
            <person name="Sun H."/>
            <person name="Tritt A."/>
            <person name="Yoshinaga Y."/>
            <person name="Zwiers L.-H."/>
            <person name="Turgeon B."/>
            <person name="Goodwin S."/>
            <person name="Spatafora J."/>
            <person name="Crous P."/>
            <person name="Grigoriev I."/>
        </authorList>
    </citation>
    <scope>NUCLEOTIDE SEQUENCE</scope>
    <source>
        <strain evidence="1">CBS 107.79</strain>
    </source>
</reference>
<keyword evidence="2" id="KW-1185">Reference proteome</keyword>
<sequence>MYITYIIPEYHDLLVLSAIYHTHNPSHYLIHLPLKEPLCQHSHIHVGKPFRGALSLST</sequence>